<dbReference type="SMART" id="SM00028">
    <property type="entry name" value="TPR"/>
    <property type="match status" value="2"/>
</dbReference>
<dbReference type="InterPro" id="IPR006665">
    <property type="entry name" value="OmpA-like"/>
</dbReference>
<dbReference type="InterPro" id="IPR006664">
    <property type="entry name" value="OMP_bac"/>
</dbReference>
<evidence type="ECO:0000259" key="7">
    <source>
        <dbReference type="PROSITE" id="PS51123"/>
    </source>
</evidence>
<evidence type="ECO:0000313" key="9">
    <source>
        <dbReference type="Proteomes" id="UP000252355"/>
    </source>
</evidence>
<keyword evidence="4" id="KW-0802">TPR repeat</keyword>
<evidence type="ECO:0000256" key="4">
    <source>
        <dbReference type="PROSITE-ProRule" id="PRU00339"/>
    </source>
</evidence>
<dbReference type="Pfam" id="PF00691">
    <property type="entry name" value="OmpA"/>
    <property type="match status" value="1"/>
</dbReference>
<dbReference type="InterPro" id="IPR036737">
    <property type="entry name" value="OmpA-like_sf"/>
</dbReference>
<dbReference type="GO" id="GO:0009279">
    <property type="term" value="C:cell outer membrane"/>
    <property type="evidence" value="ECO:0007669"/>
    <property type="project" value="UniProtKB-SubCell"/>
</dbReference>
<reference evidence="8 9" key="1">
    <citation type="submission" date="2018-05" db="EMBL/GenBank/DDBJ databases">
        <title>A metagenomic window into the 2 km-deep terrestrial subsurface aquifer revealed taxonomically and functionally diverse microbial community comprising novel uncultured bacterial lineages.</title>
        <authorList>
            <person name="Kadnikov V.V."/>
            <person name="Mardanov A.V."/>
            <person name="Beletsky A.V."/>
            <person name="Banks D."/>
            <person name="Pimenov N.V."/>
            <person name="Frank Y.A."/>
            <person name="Karnachuk O.V."/>
            <person name="Ravin N.V."/>
        </authorList>
    </citation>
    <scope>NUCLEOTIDE SEQUENCE [LARGE SCALE GENOMIC DNA]</scope>
    <source>
        <strain evidence="8">BY5</strain>
    </source>
</reference>
<comment type="subcellular location">
    <subcellularLocation>
        <location evidence="1">Cell outer membrane</location>
    </subcellularLocation>
</comment>
<dbReference type="PRINTS" id="PR01021">
    <property type="entry name" value="OMPADOMAIN"/>
</dbReference>
<name>A0A367ZR36_9BACT</name>
<dbReference type="PANTHER" id="PTHR30329:SF21">
    <property type="entry name" value="LIPOPROTEIN YIAD-RELATED"/>
    <property type="match status" value="1"/>
</dbReference>
<dbReference type="Gene3D" id="1.25.40.10">
    <property type="entry name" value="Tetratricopeptide repeat domain"/>
    <property type="match status" value="1"/>
</dbReference>
<feature type="domain" description="OmpA-like" evidence="7">
    <location>
        <begin position="187"/>
        <end position="310"/>
    </location>
</feature>
<dbReference type="PANTHER" id="PTHR30329">
    <property type="entry name" value="STATOR ELEMENT OF FLAGELLAR MOTOR COMPLEX"/>
    <property type="match status" value="1"/>
</dbReference>
<dbReference type="EMBL" id="QOQW01000007">
    <property type="protein sequence ID" value="RCK80307.1"/>
    <property type="molecule type" value="Genomic_DNA"/>
</dbReference>
<accession>A0A367ZR36</accession>
<evidence type="ECO:0000256" key="3">
    <source>
        <dbReference type="ARBA" id="ARBA00023237"/>
    </source>
</evidence>
<organism evidence="8 9">
    <name type="scientific">Candidatus Ozemobacter sibiricus</name>
    <dbReference type="NCBI Taxonomy" id="2268124"/>
    <lineage>
        <taxon>Bacteria</taxon>
        <taxon>Candidatus Ozemobacteria</taxon>
        <taxon>Candidatus Ozemobacterales</taxon>
        <taxon>Candidatus Ozemobacteraceae</taxon>
        <taxon>Candidatus Ozemobacter</taxon>
    </lineage>
</organism>
<dbReference type="InterPro" id="IPR011990">
    <property type="entry name" value="TPR-like_helical_dom_sf"/>
</dbReference>
<sequence>MPPIIIDFPAHRSLVSRLVLFLVLTVAWPVQPSLAADPARSQALVEQGLAAATIDEKLALFQQAVEADPTNVQALNNLGSMYQEKGDLAQARRWCEEAVRQAELQGKSYPIGYFSLGDVCYAQKRYQRAWQAYQKGLALAPDDQETLARVEEIRRQFASYFDSQGNFLLKDPEEITRGLQAGTRNMVVGEEPSVDLVVEFEYDSDEITAASDQQVENLAAALKEMLEANPDETITLAGHTDERGSVAYNLDLSLRRADSVKRRLVKGYALDPNRLATKGYGKSRPKVPKATTEDDHRRNRRVEIIRGAGQP</sequence>
<protein>
    <submittedName>
        <fullName evidence="8">OmpA/MotB domain protein</fullName>
    </submittedName>
</protein>
<keyword evidence="2 5" id="KW-0472">Membrane</keyword>
<dbReference type="Pfam" id="PF13424">
    <property type="entry name" value="TPR_12"/>
    <property type="match status" value="1"/>
</dbReference>
<evidence type="ECO:0000256" key="1">
    <source>
        <dbReference type="ARBA" id="ARBA00004442"/>
    </source>
</evidence>
<dbReference type="Gene3D" id="3.30.1330.60">
    <property type="entry name" value="OmpA-like domain"/>
    <property type="match status" value="1"/>
</dbReference>
<dbReference type="InterPro" id="IPR019734">
    <property type="entry name" value="TPR_rpt"/>
</dbReference>
<keyword evidence="3" id="KW-0998">Cell outer membrane</keyword>
<evidence type="ECO:0000256" key="5">
    <source>
        <dbReference type="PROSITE-ProRule" id="PRU00473"/>
    </source>
</evidence>
<evidence type="ECO:0000256" key="2">
    <source>
        <dbReference type="ARBA" id="ARBA00023136"/>
    </source>
</evidence>
<dbReference type="PROSITE" id="PS51123">
    <property type="entry name" value="OMPA_2"/>
    <property type="match status" value="1"/>
</dbReference>
<dbReference type="AlphaFoldDB" id="A0A367ZR36"/>
<evidence type="ECO:0000256" key="6">
    <source>
        <dbReference type="SAM" id="MobiDB-lite"/>
    </source>
</evidence>
<feature type="compositionally biased region" description="Basic and acidic residues" evidence="6">
    <location>
        <begin position="291"/>
        <end position="304"/>
    </location>
</feature>
<dbReference type="InterPro" id="IPR050330">
    <property type="entry name" value="Bact_OuterMem_StrucFunc"/>
</dbReference>
<comment type="caution">
    <text evidence="8">The sequence shown here is derived from an EMBL/GenBank/DDBJ whole genome shotgun (WGS) entry which is preliminary data.</text>
</comment>
<evidence type="ECO:0000313" key="8">
    <source>
        <dbReference type="EMBL" id="RCK80307.1"/>
    </source>
</evidence>
<dbReference type="SUPFAM" id="SSF103088">
    <property type="entry name" value="OmpA-like"/>
    <property type="match status" value="1"/>
</dbReference>
<dbReference type="CDD" id="cd07185">
    <property type="entry name" value="OmpA_C-like"/>
    <property type="match status" value="1"/>
</dbReference>
<feature type="region of interest" description="Disordered" evidence="6">
    <location>
        <begin position="276"/>
        <end position="311"/>
    </location>
</feature>
<dbReference type="Proteomes" id="UP000252355">
    <property type="component" value="Unassembled WGS sequence"/>
</dbReference>
<dbReference type="SUPFAM" id="SSF48452">
    <property type="entry name" value="TPR-like"/>
    <property type="match status" value="1"/>
</dbReference>
<feature type="repeat" description="TPR" evidence="4">
    <location>
        <begin position="110"/>
        <end position="143"/>
    </location>
</feature>
<dbReference type="PROSITE" id="PS50005">
    <property type="entry name" value="TPR"/>
    <property type="match status" value="1"/>
</dbReference>
<proteinExistence type="predicted"/>
<gene>
    <name evidence="8" type="ORF">OZSIB_3489</name>
</gene>